<evidence type="ECO:0000313" key="1">
    <source>
        <dbReference type="EMBL" id="PSL16060.1"/>
    </source>
</evidence>
<dbReference type="EMBL" id="PYGJ01000023">
    <property type="protein sequence ID" value="PSL16060.1"/>
    <property type="molecule type" value="Genomic_DNA"/>
</dbReference>
<gene>
    <name evidence="1" type="ORF">CLV88_12327</name>
</gene>
<organism evidence="1 2">
    <name type="scientific">Shimia abyssi</name>
    <dbReference type="NCBI Taxonomy" id="1662395"/>
    <lineage>
        <taxon>Bacteria</taxon>
        <taxon>Pseudomonadati</taxon>
        <taxon>Pseudomonadota</taxon>
        <taxon>Alphaproteobacteria</taxon>
        <taxon>Rhodobacterales</taxon>
        <taxon>Roseobacteraceae</taxon>
    </lineage>
</organism>
<comment type="caution">
    <text evidence="1">The sequence shown here is derived from an EMBL/GenBank/DDBJ whole genome shotgun (WGS) entry which is preliminary data.</text>
</comment>
<proteinExistence type="predicted"/>
<sequence length="101" mass="10556">MRSGASIASSPTGLFADLSYALNDAATKPEATTIIRSLLSEIRLIPDGGKLSIELVGELAGLLSLVQTKTASESVSQGRSVTMVAGGRYQRYLLHLTSSGM</sequence>
<evidence type="ECO:0000313" key="2">
    <source>
        <dbReference type="Proteomes" id="UP000240418"/>
    </source>
</evidence>
<reference evidence="1 2" key="1">
    <citation type="submission" date="2018-03" db="EMBL/GenBank/DDBJ databases">
        <title>Genomic Encyclopedia of Archaeal and Bacterial Type Strains, Phase II (KMG-II): from individual species to whole genera.</title>
        <authorList>
            <person name="Goeker M."/>
        </authorList>
    </citation>
    <scope>NUCLEOTIDE SEQUENCE [LARGE SCALE GENOMIC DNA]</scope>
    <source>
        <strain evidence="1 2">DSM 100673</strain>
    </source>
</reference>
<protein>
    <submittedName>
        <fullName evidence="1">Uncharacterized protein</fullName>
    </submittedName>
</protein>
<keyword evidence="2" id="KW-1185">Reference proteome</keyword>
<dbReference type="AlphaFoldDB" id="A0A2P8F2W6"/>
<name>A0A2P8F2W6_9RHOB</name>
<accession>A0A2P8F2W6</accession>
<dbReference type="Proteomes" id="UP000240418">
    <property type="component" value="Unassembled WGS sequence"/>
</dbReference>